<dbReference type="GO" id="GO:0000149">
    <property type="term" value="F:SNARE binding"/>
    <property type="evidence" value="ECO:0007669"/>
    <property type="project" value="TreeGrafter"/>
</dbReference>
<evidence type="ECO:0000256" key="5">
    <source>
        <dbReference type="SAM" id="Phobius"/>
    </source>
</evidence>
<keyword evidence="5" id="KW-1133">Transmembrane helix</keyword>
<reference evidence="7" key="2">
    <citation type="submission" date="2014-03" db="EMBL/GenBank/DDBJ databases">
        <title>The whipworm genome and dual-species transcriptomics of an intimate host-pathogen interaction.</title>
        <authorList>
            <person name="Foth B.J."/>
            <person name="Tsai I.J."/>
            <person name="Reid A.J."/>
            <person name="Bancroft A.J."/>
            <person name="Nichol S."/>
            <person name="Tracey A."/>
            <person name="Holroyd N."/>
            <person name="Cotton J.A."/>
            <person name="Stanley E.J."/>
            <person name="Zarowiecki M."/>
            <person name="Liu J.Z."/>
            <person name="Huckvale T."/>
            <person name="Cooper P.J."/>
            <person name="Grencis R.K."/>
            <person name="Berriman M."/>
        </authorList>
    </citation>
    <scope>NUCLEOTIDE SEQUENCE [LARGE SCALE GENOMIC DNA]</scope>
    <source>
        <strain evidence="7">Edinburgh</strain>
    </source>
</reference>
<dbReference type="Gene3D" id="1.20.58.70">
    <property type="match status" value="1"/>
</dbReference>
<dbReference type="GO" id="GO:0006906">
    <property type="term" value="P:vesicle fusion"/>
    <property type="evidence" value="ECO:0007669"/>
    <property type="project" value="TreeGrafter"/>
</dbReference>
<dbReference type="InterPro" id="IPR045242">
    <property type="entry name" value="Syntaxin"/>
</dbReference>
<evidence type="ECO:0000313" key="9">
    <source>
        <dbReference type="WBParaSite" id="TMUE_1000005902.2"/>
    </source>
</evidence>
<dbReference type="GO" id="GO:0008021">
    <property type="term" value="C:synaptic vesicle"/>
    <property type="evidence" value="ECO:0007669"/>
    <property type="project" value="TreeGrafter"/>
</dbReference>
<evidence type="ECO:0000256" key="2">
    <source>
        <dbReference type="ARBA" id="ARBA00009063"/>
    </source>
</evidence>
<dbReference type="PANTHER" id="PTHR19957">
    <property type="entry name" value="SYNTAXIN"/>
    <property type="match status" value="1"/>
</dbReference>
<dbReference type="GO" id="GO:0048278">
    <property type="term" value="P:vesicle docking"/>
    <property type="evidence" value="ECO:0007669"/>
    <property type="project" value="TreeGrafter"/>
</dbReference>
<keyword evidence="3" id="KW-0532">Neurotransmitter transport</keyword>
<sequence>MEGSEANRAWSYQRDASEDHEKDFNRLTHLVSSQIHKISQNVSSIQRMVSQLGTAQDSEQLRQKLHETQHLTHTLSQTTMESLRRLTSLPQPSSLSEQRQWKLQRERLTNDFSVVLNNFQAVQRLAAQKEKASVLRARADSGIEGYPFEDESQEVHAPVPQEKLQIEKNIDIQTIQEREQIIRQLESDIMDVNQIFKDLALLVHEQGEVIDSIEANVDSAQVQIDQGATQIHRAAQYQSKARRKKLYCTLIGLVLLIVISLIIYFSVKGN</sequence>
<evidence type="ECO:0000313" key="7">
    <source>
        <dbReference type="Proteomes" id="UP000046395"/>
    </source>
</evidence>
<keyword evidence="5" id="KW-0472">Membrane</keyword>
<evidence type="ECO:0000256" key="3">
    <source>
        <dbReference type="ARBA" id="ARBA00022775"/>
    </source>
</evidence>
<dbReference type="GO" id="GO:0031201">
    <property type="term" value="C:SNARE complex"/>
    <property type="evidence" value="ECO:0007669"/>
    <property type="project" value="TreeGrafter"/>
</dbReference>
<dbReference type="GO" id="GO:0006836">
    <property type="term" value="P:neurotransmitter transport"/>
    <property type="evidence" value="ECO:0007669"/>
    <property type="project" value="UniProtKB-KW"/>
</dbReference>
<keyword evidence="3" id="KW-0813">Transport</keyword>
<accession>A0A5S6QGC3</accession>
<feature type="transmembrane region" description="Helical" evidence="5">
    <location>
        <begin position="246"/>
        <end position="267"/>
    </location>
</feature>
<dbReference type="SMART" id="SM00503">
    <property type="entry name" value="SynN"/>
    <property type="match status" value="1"/>
</dbReference>
<dbReference type="PROSITE" id="PS00914">
    <property type="entry name" value="SYNTAXIN"/>
    <property type="match status" value="1"/>
</dbReference>
<keyword evidence="5" id="KW-0812">Transmembrane</keyword>
<dbReference type="InterPro" id="IPR010989">
    <property type="entry name" value="SNARE"/>
</dbReference>
<dbReference type="Gene3D" id="1.20.5.110">
    <property type="match status" value="1"/>
</dbReference>
<evidence type="ECO:0000256" key="4">
    <source>
        <dbReference type="RuleBase" id="RU003858"/>
    </source>
</evidence>
<dbReference type="GO" id="GO:0006886">
    <property type="term" value="P:intracellular protein transport"/>
    <property type="evidence" value="ECO:0007669"/>
    <property type="project" value="InterPro"/>
</dbReference>
<protein>
    <submittedName>
        <fullName evidence="8 9">t-SNARE coiled-coil homology domain-containing protein</fullName>
    </submittedName>
</protein>
<evidence type="ECO:0000313" key="8">
    <source>
        <dbReference type="WBParaSite" id="TMUE_1000005902.1"/>
    </source>
</evidence>
<feature type="domain" description="T-SNARE coiled-coil homology" evidence="6">
    <location>
        <begin position="172"/>
        <end position="234"/>
    </location>
</feature>
<dbReference type="Proteomes" id="UP000046395">
    <property type="component" value="Unassembled WGS sequence"/>
</dbReference>
<dbReference type="PANTHER" id="PTHR19957:SF411">
    <property type="entry name" value="LD23667P"/>
    <property type="match status" value="1"/>
</dbReference>
<dbReference type="InterPro" id="IPR000727">
    <property type="entry name" value="T_SNARE_dom"/>
</dbReference>
<dbReference type="PROSITE" id="PS50192">
    <property type="entry name" value="T_SNARE"/>
    <property type="match status" value="1"/>
</dbReference>
<proteinExistence type="inferred from homology"/>
<evidence type="ECO:0000256" key="1">
    <source>
        <dbReference type="ARBA" id="ARBA00004211"/>
    </source>
</evidence>
<dbReference type="SUPFAM" id="SSF47661">
    <property type="entry name" value="t-snare proteins"/>
    <property type="match status" value="1"/>
</dbReference>
<reference evidence="7" key="1">
    <citation type="submission" date="2013-11" db="EMBL/GenBank/DDBJ databases">
        <authorList>
            <person name="Aslett M."/>
        </authorList>
    </citation>
    <scope>NUCLEOTIDE SEQUENCE [LARGE SCALE GENOMIC DNA]</scope>
    <source>
        <strain evidence="7">Edinburgh</strain>
    </source>
</reference>
<dbReference type="SMART" id="SM00397">
    <property type="entry name" value="t_SNARE"/>
    <property type="match status" value="1"/>
</dbReference>
<dbReference type="FunFam" id="1.20.58.70:FF:000006">
    <property type="entry name" value="Syntaxin 7"/>
    <property type="match status" value="1"/>
</dbReference>
<dbReference type="Pfam" id="PF14523">
    <property type="entry name" value="Syntaxin_2"/>
    <property type="match status" value="1"/>
</dbReference>
<dbReference type="InterPro" id="IPR006012">
    <property type="entry name" value="Syntaxin/epimorphin_CS"/>
</dbReference>
<dbReference type="WBParaSite" id="TMUE_1000005902.1">
    <property type="protein sequence ID" value="TMUE_1000005902.1"/>
    <property type="gene ID" value="WBGene00286015"/>
</dbReference>
<comment type="similarity">
    <text evidence="2 4">Belongs to the syntaxin family.</text>
</comment>
<dbReference type="STRING" id="70415.A0A5S6QGC3"/>
<dbReference type="AlphaFoldDB" id="A0A5S6QGC3"/>
<evidence type="ECO:0000259" key="6">
    <source>
        <dbReference type="PROSITE" id="PS50192"/>
    </source>
</evidence>
<reference evidence="8" key="3">
    <citation type="submission" date="2019-12" db="UniProtKB">
        <authorList>
            <consortium name="WormBaseParasite"/>
        </authorList>
    </citation>
    <scope>IDENTIFICATION</scope>
</reference>
<name>A0A5S6QGC3_TRIMR</name>
<dbReference type="InterPro" id="IPR006011">
    <property type="entry name" value="Syntaxin_N"/>
</dbReference>
<keyword evidence="7" id="KW-1185">Reference proteome</keyword>
<dbReference type="GO" id="GO:0005484">
    <property type="term" value="F:SNAP receptor activity"/>
    <property type="evidence" value="ECO:0007669"/>
    <property type="project" value="InterPro"/>
</dbReference>
<dbReference type="WBParaSite" id="TMUE_1000005902.2">
    <property type="protein sequence ID" value="TMUE_1000005902.2"/>
    <property type="gene ID" value="WBGene00286015"/>
</dbReference>
<comment type="subcellular location">
    <subcellularLocation>
        <location evidence="1">Membrane</location>
        <topology evidence="1">Single-pass type IV membrane protein</topology>
    </subcellularLocation>
</comment>
<organism evidence="7 8">
    <name type="scientific">Trichuris muris</name>
    <name type="common">Mouse whipworm</name>
    <dbReference type="NCBI Taxonomy" id="70415"/>
    <lineage>
        <taxon>Eukaryota</taxon>
        <taxon>Metazoa</taxon>
        <taxon>Ecdysozoa</taxon>
        <taxon>Nematoda</taxon>
        <taxon>Enoplea</taxon>
        <taxon>Dorylaimia</taxon>
        <taxon>Trichinellida</taxon>
        <taxon>Trichuridae</taxon>
        <taxon>Trichuris</taxon>
    </lineage>
</organism>
<dbReference type="Pfam" id="PF05739">
    <property type="entry name" value="SNARE"/>
    <property type="match status" value="1"/>
</dbReference>